<keyword evidence="2" id="KW-0090">Biological rhythms</keyword>
<dbReference type="PANTHER" id="PTHR11008">
    <property type="entry name" value="PROTEIN TAKEOUT-LIKE PROTEIN"/>
    <property type="match status" value="1"/>
</dbReference>
<dbReference type="GO" id="GO:0005615">
    <property type="term" value="C:extracellular space"/>
    <property type="evidence" value="ECO:0007669"/>
    <property type="project" value="TreeGrafter"/>
</dbReference>
<evidence type="ECO:0000256" key="1">
    <source>
        <dbReference type="ARBA" id="ARBA00022729"/>
    </source>
</evidence>
<sequence length="266" mass="30515">MYLKYISLVLPAYFIILIVFGPNSTVYGGNLIKSDYIERLPEYINVCHANDPKLNECVKKSILNLRPYLSNGIPELSIPSVDPLEIDQINLEQDSGPINLNSRFDNIKMYGLSEFRIRAVRVDAEKAKFRLRLWFPELHMVADYYVKGKFLMVPMVGNGKSTGNFSDVDAIASLKAERFTRNGREYLKVKDIFAEFNIGHASVHLDSLFNGNQELSDTLNKFLNENWRAVTAEIKPELEDFISNLLNETTTTLFDRYPYEQLLPSK</sequence>
<organism evidence="5">
    <name type="scientific">Culicoides sonorensis</name>
    <name type="common">Biting midge</name>
    <dbReference type="NCBI Taxonomy" id="179676"/>
    <lineage>
        <taxon>Eukaryota</taxon>
        <taxon>Metazoa</taxon>
        <taxon>Ecdysozoa</taxon>
        <taxon>Arthropoda</taxon>
        <taxon>Hexapoda</taxon>
        <taxon>Insecta</taxon>
        <taxon>Pterygota</taxon>
        <taxon>Neoptera</taxon>
        <taxon>Endopterygota</taxon>
        <taxon>Diptera</taxon>
        <taxon>Nematocera</taxon>
        <taxon>Chironomoidea</taxon>
        <taxon>Ceratopogonidae</taxon>
        <taxon>Ceratopogoninae</taxon>
        <taxon>Culicoides</taxon>
        <taxon>Monoculicoides</taxon>
    </lineage>
</organism>
<proteinExistence type="inferred from homology"/>
<dbReference type="EMBL" id="UFQT01001773">
    <property type="protein sequence ID" value="SSX31755.1"/>
    <property type="molecule type" value="Genomic_DNA"/>
</dbReference>
<keyword evidence="1" id="KW-0732">Signal</keyword>
<dbReference type="OMA" id="MGHATIY"/>
<evidence type="ECO:0000313" key="4">
    <source>
        <dbReference type="EMBL" id="SSX04396.1"/>
    </source>
</evidence>
<dbReference type="InterPro" id="IPR038606">
    <property type="entry name" value="To_sf"/>
</dbReference>
<evidence type="ECO:0000256" key="3">
    <source>
        <dbReference type="ARBA" id="ARBA00060902"/>
    </source>
</evidence>
<dbReference type="EMBL" id="UFQS01000495">
    <property type="protein sequence ID" value="SSX04396.1"/>
    <property type="molecule type" value="Genomic_DNA"/>
</dbReference>
<dbReference type="Pfam" id="PF06585">
    <property type="entry name" value="JHBP"/>
    <property type="match status" value="1"/>
</dbReference>
<dbReference type="VEuPathDB" id="VectorBase:CSON004043"/>
<accession>A0A336MQ09</accession>
<dbReference type="GO" id="GO:0007623">
    <property type="term" value="P:circadian rhythm"/>
    <property type="evidence" value="ECO:0007669"/>
    <property type="project" value="UniProtKB-ARBA"/>
</dbReference>
<dbReference type="AlphaFoldDB" id="A0A336MQ09"/>
<evidence type="ECO:0000313" key="5">
    <source>
        <dbReference type="EMBL" id="SSX31755.1"/>
    </source>
</evidence>
<protein>
    <submittedName>
        <fullName evidence="5">CSON004043 protein</fullName>
    </submittedName>
    <submittedName>
        <fullName evidence="4">CSON011362 protein</fullName>
    </submittedName>
</protein>
<evidence type="ECO:0000256" key="2">
    <source>
        <dbReference type="ARBA" id="ARBA00023108"/>
    </source>
</evidence>
<dbReference type="PANTHER" id="PTHR11008:SF39">
    <property type="entry name" value="CIRCADIAN CLOCK-CONTROLLED PROTEIN-LIKE PROTEIN"/>
    <property type="match status" value="1"/>
</dbReference>
<dbReference type="Gene3D" id="3.15.10.30">
    <property type="entry name" value="Haemolymph juvenile hormone binding protein"/>
    <property type="match status" value="1"/>
</dbReference>
<gene>
    <name evidence="5" type="primary">CSON004043</name>
    <name evidence="4" type="synonym">CSON011362</name>
</gene>
<comment type="similarity">
    <text evidence="3">Belongs to the TO family.</text>
</comment>
<reference evidence="4" key="1">
    <citation type="submission" date="2018-04" db="EMBL/GenBank/DDBJ databases">
        <authorList>
            <person name="Go L.Y."/>
            <person name="Mitchell J.A."/>
        </authorList>
    </citation>
    <scope>NUCLEOTIDE SEQUENCE</scope>
    <source>
        <tissue evidence="4">Whole organism</tissue>
    </source>
</reference>
<dbReference type="EMBL" id="UFQT01000495">
    <property type="protein sequence ID" value="SSX24760.1"/>
    <property type="molecule type" value="Genomic_DNA"/>
</dbReference>
<name>A0A336MQ09_CULSO</name>
<dbReference type="FunFam" id="3.15.10.30:FF:000001">
    <property type="entry name" value="Takeout-like protein 1"/>
    <property type="match status" value="1"/>
</dbReference>
<reference evidence="5" key="2">
    <citation type="submission" date="2018-07" db="EMBL/GenBank/DDBJ databases">
        <authorList>
            <person name="Quirk P.G."/>
            <person name="Krulwich T.A."/>
        </authorList>
    </citation>
    <scope>NUCLEOTIDE SEQUENCE</scope>
</reference>
<dbReference type="SMART" id="SM00700">
    <property type="entry name" value="JHBP"/>
    <property type="match status" value="1"/>
</dbReference>
<dbReference type="EMBL" id="UFQS01001773">
    <property type="protein sequence ID" value="SSX12304.1"/>
    <property type="molecule type" value="Genomic_DNA"/>
</dbReference>
<dbReference type="InterPro" id="IPR010562">
    <property type="entry name" value="Haemolymph_juvenile_hormone-bd"/>
</dbReference>
<dbReference type="VEuPathDB" id="VectorBase:CSON011362"/>